<evidence type="ECO:0000313" key="1">
    <source>
        <dbReference type="EMBL" id="TGO03234.1"/>
    </source>
</evidence>
<proteinExistence type="predicted"/>
<keyword evidence="2" id="KW-1185">Reference proteome</keyword>
<protein>
    <submittedName>
        <fullName evidence="1">Uncharacterized protein</fullName>
    </submittedName>
</protein>
<organism evidence="1 2">
    <name type="scientific">Candidatus Thiomargarita nelsonii</name>
    <dbReference type="NCBI Taxonomy" id="1003181"/>
    <lineage>
        <taxon>Bacteria</taxon>
        <taxon>Pseudomonadati</taxon>
        <taxon>Pseudomonadota</taxon>
        <taxon>Gammaproteobacteria</taxon>
        <taxon>Thiotrichales</taxon>
        <taxon>Thiotrichaceae</taxon>
        <taxon>Thiomargarita</taxon>
    </lineage>
</organism>
<name>A0A4E0RT46_9GAMM</name>
<dbReference type="Proteomes" id="UP000030428">
    <property type="component" value="Unassembled WGS sequence"/>
</dbReference>
<sequence length="67" mass="7411">MKQNHGVIEAFDAVDNLDIIVTSVASADDEHGLYNQFLKKYADKSKQLQNAGWGSSVATFFKARAYS</sequence>
<dbReference type="EMBL" id="JSZA02000032">
    <property type="protein sequence ID" value="TGO03234.1"/>
    <property type="molecule type" value="Genomic_DNA"/>
</dbReference>
<accession>A0A4E0RT46</accession>
<reference evidence="1 2" key="1">
    <citation type="journal article" date="2016" name="Front. Microbiol.">
        <title>Single-Cell (Meta-)Genomics of a Dimorphic Candidatus Thiomargarita nelsonii Reveals Genomic Plasticity.</title>
        <authorList>
            <person name="Flood B.E."/>
            <person name="Fliss P."/>
            <person name="Jones D.S."/>
            <person name="Dick G.J."/>
            <person name="Jain S."/>
            <person name="Kaster A.K."/>
            <person name="Winkel M."/>
            <person name="Mussmann M."/>
            <person name="Bailey J."/>
        </authorList>
    </citation>
    <scope>NUCLEOTIDE SEQUENCE [LARGE SCALE GENOMIC DNA]</scope>
    <source>
        <strain evidence="1">Hydrate Ridge</strain>
    </source>
</reference>
<comment type="caution">
    <text evidence="1">The sequence shown here is derived from an EMBL/GenBank/DDBJ whole genome shotgun (WGS) entry which is preliminary data.</text>
</comment>
<dbReference type="AlphaFoldDB" id="A0A4E0RT46"/>
<evidence type="ECO:0000313" key="2">
    <source>
        <dbReference type="Proteomes" id="UP000030428"/>
    </source>
</evidence>
<gene>
    <name evidence="1" type="ORF">PN36_10650</name>
</gene>